<dbReference type="CDD" id="cd06173">
    <property type="entry name" value="MFS_MefA_like"/>
    <property type="match status" value="1"/>
</dbReference>
<evidence type="ECO:0000256" key="4">
    <source>
        <dbReference type="ARBA" id="ARBA00022989"/>
    </source>
</evidence>
<dbReference type="InterPro" id="IPR020846">
    <property type="entry name" value="MFS_dom"/>
</dbReference>
<feature type="region of interest" description="Disordered" evidence="6">
    <location>
        <begin position="427"/>
        <end position="467"/>
    </location>
</feature>
<dbReference type="EMBL" id="LT607413">
    <property type="protein sequence ID" value="SCF31217.1"/>
    <property type="molecule type" value="Genomic_DNA"/>
</dbReference>
<dbReference type="AlphaFoldDB" id="A0A1C4ZE03"/>
<keyword evidence="2" id="KW-1003">Cell membrane</keyword>
<feature type="transmembrane region" description="Helical" evidence="7">
    <location>
        <begin position="317"/>
        <end position="335"/>
    </location>
</feature>
<dbReference type="Pfam" id="PF07690">
    <property type="entry name" value="MFS_1"/>
    <property type="match status" value="1"/>
</dbReference>
<evidence type="ECO:0000313" key="9">
    <source>
        <dbReference type="EMBL" id="SCF31217.1"/>
    </source>
</evidence>
<evidence type="ECO:0000256" key="1">
    <source>
        <dbReference type="ARBA" id="ARBA00004651"/>
    </source>
</evidence>
<dbReference type="InParanoid" id="A0A1C4ZE03"/>
<keyword evidence="5 7" id="KW-0472">Membrane</keyword>
<dbReference type="InterPro" id="IPR022324">
    <property type="entry name" value="Bacilysin_exporter_BacE_put"/>
</dbReference>
<dbReference type="PROSITE" id="PS50850">
    <property type="entry name" value="MFS"/>
    <property type="match status" value="1"/>
</dbReference>
<feature type="transmembrane region" description="Helical" evidence="7">
    <location>
        <begin position="287"/>
        <end position="305"/>
    </location>
</feature>
<name>A0A1C4ZE03_MICEC</name>
<dbReference type="GO" id="GO:0022857">
    <property type="term" value="F:transmembrane transporter activity"/>
    <property type="evidence" value="ECO:0007669"/>
    <property type="project" value="InterPro"/>
</dbReference>
<evidence type="ECO:0000256" key="7">
    <source>
        <dbReference type="SAM" id="Phobius"/>
    </source>
</evidence>
<feature type="transmembrane region" description="Helical" evidence="7">
    <location>
        <begin position="375"/>
        <end position="397"/>
    </location>
</feature>
<reference evidence="10" key="1">
    <citation type="submission" date="2016-06" db="EMBL/GenBank/DDBJ databases">
        <authorList>
            <person name="Varghese N."/>
            <person name="Submissions Spin"/>
        </authorList>
    </citation>
    <scope>NUCLEOTIDE SEQUENCE [LARGE SCALE GENOMIC DNA]</scope>
    <source>
        <strain evidence="10">DSM 43816</strain>
    </source>
</reference>
<feature type="region of interest" description="Disordered" evidence="6">
    <location>
        <begin position="1"/>
        <end position="21"/>
    </location>
</feature>
<feature type="transmembrane region" description="Helical" evidence="7">
    <location>
        <begin position="94"/>
        <end position="113"/>
    </location>
</feature>
<feature type="transmembrane region" description="Helical" evidence="7">
    <location>
        <begin position="341"/>
        <end position="363"/>
    </location>
</feature>
<keyword evidence="10" id="KW-1185">Reference proteome</keyword>
<dbReference type="PANTHER" id="PTHR23513:SF6">
    <property type="entry name" value="MAJOR FACILITATOR SUPERFAMILY ASSOCIATED DOMAIN-CONTAINING PROTEIN"/>
    <property type="match status" value="1"/>
</dbReference>
<feature type="transmembrane region" description="Helical" evidence="7">
    <location>
        <begin position="254"/>
        <end position="275"/>
    </location>
</feature>
<keyword evidence="3 7" id="KW-0812">Transmembrane</keyword>
<dbReference type="InterPro" id="IPR036259">
    <property type="entry name" value="MFS_trans_sf"/>
</dbReference>
<dbReference type="Proteomes" id="UP000198253">
    <property type="component" value="Chromosome I"/>
</dbReference>
<sequence>MTGSTASEGPVRPVSTAPSPGRSALRPLVVAQLVSLTGTHVTALALPTLAVLLLDAGPVAAALIFALEYGARGLTAPLVGVLIDSVRSPRRLLVANDLLHALVVASVPAMYLLDVLSLPYLVVVAACSGILSGVTDISINAVLPRLVPADRLVGANASLAGARAAGQIAGPAIGGLLVQALGAALAIAVDTVSYLASAVVFSRLRGADRSAPEQPAVTAPVSRWAALRRSAADLRTSLRKGLGTFREIPLLGRLALATAALNVGGAGLGALYTLYAYRTLELSPFQVGALWGVNSAAALAAVATARRVVGRFGLDRSIALFAPVAAGSLLLIPAASLAAPLLLFVVYELIFGYCATVWAVASATLQQQLVPAERLGRVIAFSRTVSILAVPVGALVGGVAADVWGLPGTLTGFALLALAGTATVTGRIGRRPDANPPDTRSQPGPPAGPAAGEPTGGEPTGDRAARH</sequence>
<evidence type="ECO:0000256" key="6">
    <source>
        <dbReference type="SAM" id="MobiDB-lite"/>
    </source>
</evidence>
<gene>
    <name evidence="9" type="ORF">GA0070618_5126</name>
</gene>
<dbReference type="SUPFAM" id="SSF103473">
    <property type="entry name" value="MFS general substrate transporter"/>
    <property type="match status" value="1"/>
</dbReference>
<evidence type="ECO:0000256" key="3">
    <source>
        <dbReference type="ARBA" id="ARBA00022692"/>
    </source>
</evidence>
<dbReference type="Gene3D" id="1.20.1250.20">
    <property type="entry name" value="MFS general substrate transporter like domains"/>
    <property type="match status" value="1"/>
</dbReference>
<comment type="subcellular location">
    <subcellularLocation>
        <location evidence="1">Cell membrane</location>
        <topology evidence="1">Multi-pass membrane protein</topology>
    </subcellularLocation>
</comment>
<organism evidence="9 10">
    <name type="scientific">Micromonospora echinospora</name>
    <name type="common">Micromonospora purpurea</name>
    <dbReference type="NCBI Taxonomy" id="1877"/>
    <lineage>
        <taxon>Bacteria</taxon>
        <taxon>Bacillati</taxon>
        <taxon>Actinomycetota</taxon>
        <taxon>Actinomycetes</taxon>
        <taxon>Micromonosporales</taxon>
        <taxon>Micromonosporaceae</taxon>
        <taxon>Micromonospora</taxon>
    </lineage>
</organism>
<feature type="domain" description="Major facilitator superfamily (MFS) profile" evidence="8">
    <location>
        <begin position="24"/>
        <end position="432"/>
    </location>
</feature>
<accession>A0A1C4ZE03</accession>
<proteinExistence type="predicted"/>
<feature type="transmembrane region" description="Helical" evidence="7">
    <location>
        <begin position="403"/>
        <end position="424"/>
    </location>
</feature>
<dbReference type="PRINTS" id="PR01988">
    <property type="entry name" value="EXPORTERBACE"/>
</dbReference>
<evidence type="ECO:0000313" key="10">
    <source>
        <dbReference type="Proteomes" id="UP000198253"/>
    </source>
</evidence>
<dbReference type="GO" id="GO:0005886">
    <property type="term" value="C:plasma membrane"/>
    <property type="evidence" value="ECO:0007669"/>
    <property type="project" value="UniProtKB-SubCell"/>
</dbReference>
<evidence type="ECO:0000259" key="8">
    <source>
        <dbReference type="PROSITE" id="PS50850"/>
    </source>
</evidence>
<feature type="transmembrane region" description="Helical" evidence="7">
    <location>
        <begin position="119"/>
        <end position="143"/>
    </location>
</feature>
<dbReference type="PANTHER" id="PTHR23513">
    <property type="entry name" value="INTEGRAL MEMBRANE EFFLUX PROTEIN-RELATED"/>
    <property type="match status" value="1"/>
</dbReference>
<evidence type="ECO:0000256" key="5">
    <source>
        <dbReference type="ARBA" id="ARBA00023136"/>
    </source>
</evidence>
<dbReference type="InterPro" id="IPR011701">
    <property type="entry name" value="MFS"/>
</dbReference>
<protein>
    <submittedName>
        <fullName evidence="9">Major Facilitator Superfamily protein</fullName>
    </submittedName>
</protein>
<evidence type="ECO:0000256" key="2">
    <source>
        <dbReference type="ARBA" id="ARBA00022475"/>
    </source>
</evidence>
<keyword evidence="4 7" id="KW-1133">Transmembrane helix</keyword>